<name>A0A8S0X1A4_9FIRM</name>
<evidence type="ECO:0000256" key="10">
    <source>
        <dbReference type="ARBA" id="ARBA00022597"/>
    </source>
</evidence>
<feature type="domain" description="Phosphotransferase system enzyme I N-terminal" evidence="23">
    <location>
        <begin position="2"/>
        <end position="121"/>
    </location>
</feature>
<evidence type="ECO:0000256" key="5">
    <source>
        <dbReference type="ARBA" id="ARBA00007837"/>
    </source>
</evidence>
<evidence type="ECO:0000256" key="9">
    <source>
        <dbReference type="ARBA" id="ARBA00022490"/>
    </source>
</evidence>
<evidence type="ECO:0000256" key="16">
    <source>
        <dbReference type="ARBA" id="ARBA00033235"/>
    </source>
</evidence>
<evidence type="ECO:0000256" key="20">
    <source>
        <dbReference type="PIRSR" id="PIRSR000732-3"/>
    </source>
</evidence>
<evidence type="ECO:0000313" key="24">
    <source>
        <dbReference type="EMBL" id="CAA7603021.1"/>
    </source>
</evidence>
<evidence type="ECO:0000256" key="7">
    <source>
        <dbReference type="ARBA" id="ARBA00016544"/>
    </source>
</evidence>
<organism evidence="24">
    <name type="scientific">Acididesulfobacillus acetoxydans</name>
    <dbReference type="NCBI Taxonomy" id="1561005"/>
    <lineage>
        <taxon>Bacteria</taxon>
        <taxon>Bacillati</taxon>
        <taxon>Bacillota</taxon>
        <taxon>Clostridia</taxon>
        <taxon>Eubacteriales</taxon>
        <taxon>Peptococcaceae</taxon>
        <taxon>Acididesulfobacillus</taxon>
    </lineage>
</organism>
<dbReference type="InterPro" id="IPR015813">
    <property type="entry name" value="Pyrv/PenolPyrv_kinase-like_dom"/>
</dbReference>
<evidence type="ECO:0000259" key="21">
    <source>
        <dbReference type="Pfam" id="PF00391"/>
    </source>
</evidence>
<feature type="domain" description="PEP-utilising enzyme mobile" evidence="21">
    <location>
        <begin position="150"/>
        <end position="220"/>
    </location>
</feature>
<feature type="binding site" evidence="19">
    <location>
        <position position="327"/>
    </location>
    <ligand>
        <name>phosphoenolpyruvate</name>
        <dbReference type="ChEBI" id="CHEBI:58702"/>
    </ligand>
</feature>
<comment type="subcellular location">
    <subcellularLocation>
        <location evidence="4 17">Cytoplasm</location>
    </subcellularLocation>
</comment>
<dbReference type="FunFam" id="3.20.20.60:FF:000007">
    <property type="entry name" value="Phosphoenolpyruvate-protein phosphotransferase"/>
    <property type="match status" value="1"/>
</dbReference>
<sequence length="569" mass="62263">MQGIGVSPGIAIGEALVLKDVPSVLPERSRLTAGEENERLSRSLSSARRQLEKIRAGAEARLGNKAQILDAQILITEDEELLSLVREKLKEGLTAEAALRDGVEYYANLLENMDNEYLRERAADIRDTGRRIIRDLMGVAETDLTHLGTPCIIVAHDLTPSDTATMAPEHVLGFITDVGGRTSHSAIMARTLEIPAIVGTVQGTELIRTGDSLILDGNSGEVIVNPEPDVLGTYREKQRAQAERKEKLQALKGQPTVTHDGRKVIVAANIGTPKDCEGALRNGAEGVGLFRTEFLYLNREDLPGEEEQFQAYKEVLEAMAPREVVIRTLDVGGDKELPYLGLAKESNPFLGYRAIRVCLDRPEMFKTQLRALLRASVYGKLGIMFPMISSLEEVRRAKGMLAQVREELVSEGVAVSEEVEVGIMIEIPAAAVMSDVLAREVDFFSIGTNDLIQYTTAVDRLNGKIASLYTPYHPAVLRLVRQVIENGHKFGIWVGMCGEAAGDQALIPLLLGMGLDEFSMSAISVLESRELLGRLNYAEAQARVTEVLALGTAAEIEETLQILRISEEV</sequence>
<dbReference type="EC" id="2.7.3.9" evidence="6 17"/>
<dbReference type="Gene3D" id="1.10.274.10">
    <property type="entry name" value="PtsI, HPr-binding domain"/>
    <property type="match status" value="1"/>
</dbReference>
<dbReference type="PROSITE" id="PS00370">
    <property type="entry name" value="PEP_ENZYMES_PHOS_SITE"/>
    <property type="match status" value="1"/>
</dbReference>
<dbReference type="InterPro" id="IPR006318">
    <property type="entry name" value="PTS_EI-like"/>
</dbReference>
<evidence type="ECO:0000256" key="19">
    <source>
        <dbReference type="PIRSR" id="PIRSR000732-2"/>
    </source>
</evidence>
<reference evidence="24" key="1">
    <citation type="submission" date="2020-01" db="EMBL/GenBank/DDBJ databases">
        <authorList>
            <person name="Hornung B."/>
        </authorList>
    </citation>
    <scope>NUCLEOTIDE SEQUENCE</scope>
    <source>
        <strain evidence="24">PacBioINE</strain>
    </source>
</reference>
<dbReference type="GO" id="GO:0005737">
    <property type="term" value="C:cytoplasm"/>
    <property type="evidence" value="ECO:0007669"/>
    <property type="project" value="UniProtKB-SubCell"/>
</dbReference>
<dbReference type="SUPFAM" id="SSF52009">
    <property type="entry name" value="Phosphohistidine domain"/>
    <property type="match status" value="1"/>
</dbReference>
<comment type="catalytic activity">
    <reaction evidence="1 17">
        <text>L-histidyl-[protein] + phosphoenolpyruvate = N(pros)-phospho-L-histidyl-[protein] + pyruvate</text>
        <dbReference type="Rhea" id="RHEA:23880"/>
        <dbReference type="Rhea" id="RHEA-COMP:9745"/>
        <dbReference type="Rhea" id="RHEA-COMP:9746"/>
        <dbReference type="ChEBI" id="CHEBI:15361"/>
        <dbReference type="ChEBI" id="CHEBI:29979"/>
        <dbReference type="ChEBI" id="CHEBI:58702"/>
        <dbReference type="ChEBI" id="CHEBI:64837"/>
        <dbReference type="EC" id="2.7.3.9"/>
    </reaction>
</comment>
<dbReference type="InterPro" id="IPR050499">
    <property type="entry name" value="PEP-utilizing_PTS_enzyme"/>
</dbReference>
<keyword evidence="9 17" id="KW-0963">Cytoplasm</keyword>
<accession>A0A8S0X1A4</accession>
<dbReference type="GO" id="GO:0016301">
    <property type="term" value="F:kinase activity"/>
    <property type="evidence" value="ECO:0007669"/>
    <property type="project" value="UniProtKB-KW"/>
</dbReference>
<dbReference type="Pfam" id="PF05524">
    <property type="entry name" value="PEP-utilisers_N"/>
    <property type="match status" value="1"/>
</dbReference>
<dbReference type="GO" id="GO:0008965">
    <property type="term" value="F:phosphoenolpyruvate-protein phosphotransferase activity"/>
    <property type="evidence" value="ECO:0007669"/>
    <property type="project" value="UniProtKB-EC"/>
</dbReference>
<evidence type="ECO:0000256" key="2">
    <source>
        <dbReference type="ARBA" id="ARBA00001946"/>
    </source>
</evidence>
<dbReference type="Gene3D" id="3.20.20.60">
    <property type="entry name" value="Phosphoenolpyruvate-binding domains"/>
    <property type="match status" value="1"/>
</dbReference>
<evidence type="ECO:0000256" key="8">
    <source>
        <dbReference type="ARBA" id="ARBA00022448"/>
    </source>
</evidence>
<dbReference type="RefSeq" id="WP_240986303.1">
    <property type="nucleotide sequence ID" value="NZ_LR746496.1"/>
</dbReference>
<proteinExistence type="inferred from homology"/>
<evidence type="ECO:0000256" key="6">
    <source>
        <dbReference type="ARBA" id="ARBA00012232"/>
    </source>
</evidence>
<dbReference type="InterPro" id="IPR036637">
    <property type="entry name" value="Phosphohistidine_dom_sf"/>
</dbReference>
<keyword evidence="8 17" id="KW-0813">Transport</keyword>
<keyword evidence="11 17" id="KW-0808">Transferase</keyword>
<evidence type="ECO:0000256" key="1">
    <source>
        <dbReference type="ARBA" id="ARBA00000683"/>
    </source>
</evidence>
<dbReference type="GO" id="GO:0046872">
    <property type="term" value="F:metal ion binding"/>
    <property type="evidence" value="ECO:0007669"/>
    <property type="project" value="UniProtKB-KW"/>
</dbReference>
<feature type="binding site" evidence="20">
    <location>
        <position position="450"/>
    </location>
    <ligand>
        <name>Mg(2+)</name>
        <dbReference type="ChEBI" id="CHEBI:18420"/>
    </ligand>
</feature>
<evidence type="ECO:0000256" key="18">
    <source>
        <dbReference type="PIRSR" id="PIRSR000732-1"/>
    </source>
</evidence>
<keyword evidence="12 17" id="KW-0598">Phosphotransferase system</keyword>
<dbReference type="InterPro" id="IPR024692">
    <property type="entry name" value="PTS_EI"/>
</dbReference>
<dbReference type="InterPro" id="IPR008279">
    <property type="entry name" value="PEP-util_enz_mobile_dom"/>
</dbReference>
<evidence type="ECO:0000256" key="3">
    <source>
        <dbReference type="ARBA" id="ARBA00002728"/>
    </source>
</evidence>
<feature type="binding site" evidence="19">
    <location>
        <begin position="449"/>
        <end position="450"/>
    </location>
    <ligand>
        <name>phosphoenolpyruvate</name>
        <dbReference type="ChEBI" id="CHEBI:58702"/>
    </ligand>
</feature>
<dbReference type="EMBL" id="LR746496">
    <property type="protein sequence ID" value="CAA7603021.1"/>
    <property type="molecule type" value="Genomic_DNA"/>
</dbReference>
<comment type="function">
    <text evidence="3 17">General (non sugar-specific) component of the phosphoenolpyruvate-dependent sugar phosphotransferase system (sugar PTS). This major carbohydrate active-transport system catalyzes the phosphorylation of incoming sugar substrates concomitantly with their translocation across the cell membrane. Enzyme I transfers the phosphoryl group from phosphoenolpyruvate (PEP) to the phosphoryl carrier protein (HPr).</text>
</comment>
<feature type="active site" description="Proton donor" evidence="18">
    <location>
        <position position="497"/>
    </location>
</feature>
<keyword evidence="15 17" id="KW-0460">Magnesium</keyword>
<evidence type="ECO:0000256" key="14">
    <source>
        <dbReference type="ARBA" id="ARBA00022777"/>
    </source>
</evidence>
<evidence type="ECO:0000256" key="12">
    <source>
        <dbReference type="ARBA" id="ARBA00022683"/>
    </source>
</evidence>
<dbReference type="NCBIfam" id="TIGR01417">
    <property type="entry name" value="PTS_I_fam"/>
    <property type="match status" value="1"/>
</dbReference>
<dbReference type="PIRSF" id="PIRSF000732">
    <property type="entry name" value="PTS_enzyme_I"/>
    <property type="match status" value="1"/>
</dbReference>
<dbReference type="Proteomes" id="UP000836597">
    <property type="component" value="Chromosome"/>
</dbReference>
<comment type="similarity">
    <text evidence="5 17">Belongs to the PEP-utilizing enzyme family.</text>
</comment>
<comment type="cofactor">
    <cofactor evidence="2 17 20">
        <name>Mg(2+)</name>
        <dbReference type="ChEBI" id="CHEBI:18420"/>
    </cofactor>
</comment>
<feature type="binding site" evidence="20">
    <location>
        <position position="426"/>
    </location>
    <ligand>
        <name>Mg(2+)</name>
        <dbReference type="ChEBI" id="CHEBI:18420"/>
    </ligand>
</feature>
<dbReference type="InterPro" id="IPR000121">
    <property type="entry name" value="PEP_util_C"/>
</dbReference>
<dbReference type="InterPro" id="IPR018274">
    <property type="entry name" value="PEP_util_AS"/>
</dbReference>
<feature type="binding site" evidence="19">
    <location>
        <position position="291"/>
    </location>
    <ligand>
        <name>phosphoenolpyruvate</name>
        <dbReference type="ChEBI" id="CHEBI:58702"/>
    </ligand>
</feature>
<feature type="active site" description="Tele-phosphohistidine intermediate" evidence="18">
    <location>
        <position position="184"/>
    </location>
</feature>
<keyword evidence="14 17" id="KW-0418">Kinase</keyword>
<feature type="domain" description="PEP-utilising enzyme C-terminal" evidence="22">
    <location>
        <begin position="246"/>
        <end position="535"/>
    </location>
</feature>
<protein>
    <recommendedName>
        <fullName evidence="7 17">Phosphoenolpyruvate-protein phosphotransferase</fullName>
        <ecNumber evidence="6 17">2.7.3.9</ecNumber>
    </recommendedName>
    <alternativeName>
        <fullName evidence="16 17">Phosphotransferase system, enzyme I</fullName>
    </alternativeName>
</protein>
<dbReference type="SUPFAM" id="SSF51621">
    <property type="entry name" value="Phosphoenolpyruvate/pyruvate domain"/>
    <property type="match status" value="1"/>
</dbReference>
<evidence type="ECO:0000259" key="22">
    <source>
        <dbReference type="Pfam" id="PF02896"/>
    </source>
</evidence>
<evidence type="ECO:0000256" key="13">
    <source>
        <dbReference type="ARBA" id="ARBA00022723"/>
    </source>
</evidence>
<keyword evidence="10 17" id="KW-0762">Sugar transport</keyword>
<dbReference type="AlphaFoldDB" id="A0A8S0X1A4"/>
<feature type="binding site" evidence="19">
    <location>
        <position position="460"/>
    </location>
    <ligand>
        <name>phosphoenolpyruvate</name>
        <dbReference type="ChEBI" id="CHEBI:58702"/>
    </ligand>
</feature>
<dbReference type="PANTHER" id="PTHR46244">
    <property type="entry name" value="PHOSPHOENOLPYRUVATE-PROTEIN PHOSPHOTRANSFERASE"/>
    <property type="match status" value="1"/>
</dbReference>
<keyword evidence="13 17" id="KW-0479">Metal-binding</keyword>
<dbReference type="KEGG" id="aacx:DEACI_3844"/>
<dbReference type="Gene3D" id="3.50.30.10">
    <property type="entry name" value="Phosphohistidine domain"/>
    <property type="match status" value="1"/>
</dbReference>
<evidence type="ECO:0000256" key="11">
    <source>
        <dbReference type="ARBA" id="ARBA00022679"/>
    </source>
</evidence>
<dbReference type="InterPro" id="IPR040442">
    <property type="entry name" value="Pyrv_kinase-like_dom_sf"/>
</dbReference>
<evidence type="ECO:0000256" key="17">
    <source>
        <dbReference type="PIRNR" id="PIRNR000732"/>
    </source>
</evidence>
<dbReference type="GO" id="GO:0009401">
    <property type="term" value="P:phosphoenolpyruvate-dependent sugar phosphotransferase system"/>
    <property type="evidence" value="ECO:0007669"/>
    <property type="project" value="UniProtKB-KW"/>
</dbReference>
<dbReference type="Pfam" id="PF00391">
    <property type="entry name" value="PEP-utilizers"/>
    <property type="match status" value="1"/>
</dbReference>
<dbReference type="InterPro" id="IPR036618">
    <property type="entry name" value="PtsI_HPr-bd_sf"/>
</dbReference>
<evidence type="ECO:0000259" key="23">
    <source>
        <dbReference type="Pfam" id="PF05524"/>
    </source>
</evidence>
<dbReference type="SUPFAM" id="SSF47831">
    <property type="entry name" value="Enzyme I of the PEP:sugar phosphotransferase system HPr-binding (sub)domain"/>
    <property type="match status" value="1"/>
</dbReference>
<evidence type="ECO:0000256" key="15">
    <source>
        <dbReference type="ARBA" id="ARBA00022842"/>
    </source>
</evidence>
<dbReference type="Pfam" id="PF02896">
    <property type="entry name" value="PEP-utilizers_C"/>
    <property type="match status" value="1"/>
</dbReference>
<dbReference type="PRINTS" id="PR01736">
    <property type="entry name" value="PHPHTRNFRASE"/>
</dbReference>
<evidence type="ECO:0000256" key="4">
    <source>
        <dbReference type="ARBA" id="ARBA00004496"/>
    </source>
</evidence>
<gene>
    <name evidence="24" type="ORF">DEACI_3844</name>
</gene>
<dbReference type="PANTHER" id="PTHR46244:SF3">
    <property type="entry name" value="PHOSPHOENOLPYRUVATE-PROTEIN PHOSPHOTRANSFERASE"/>
    <property type="match status" value="1"/>
</dbReference>
<dbReference type="InterPro" id="IPR008731">
    <property type="entry name" value="PTS_EIN"/>
</dbReference>